<feature type="compositionally biased region" description="Polar residues" evidence="1">
    <location>
        <begin position="64"/>
        <end position="87"/>
    </location>
</feature>
<evidence type="ECO:0000313" key="2">
    <source>
        <dbReference type="EMBL" id="SSX00441.1"/>
    </source>
</evidence>
<dbReference type="AlphaFoldDB" id="A0A336K7H5"/>
<feature type="compositionally biased region" description="Low complexity" evidence="1">
    <location>
        <begin position="185"/>
        <end position="211"/>
    </location>
</feature>
<dbReference type="VEuPathDB" id="VectorBase:CSON002690"/>
<reference evidence="3" key="2">
    <citation type="submission" date="2018-07" db="EMBL/GenBank/DDBJ databases">
        <authorList>
            <person name="Quirk P.G."/>
            <person name="Krulwich T.A."/>
        </authorList>
    </citation>
    <scope>NUCLEOTIDE SEQUENCE</scope>
</reference>
<feature type="region of interest" description="Disordered" evidence="1">
    <location>
        <begin position="48"/>
        <end position="95"/>
    </location>
</feature>
<protein>
    <submittedName>
        <fullName evidence="2">CSON002690 protein</fullName>
    </submittedName>
</protein>
<proteinExistence type="predicted"/>
<accession>A0A336K7H5</accession>
<organism evidence="2">
    <name type="scientific">Culicoides sonorensis</name>
    <name type="common">Biting midge</name>
    <dbReference type="NCBI Taxonomy" id="179676"/>
    <lineage>
        <taxon>Eukaryota</taxon>
        <taxon>Metazoa</taxon>
        <taxon>Ecdysozoa</taxon>
        <taxon>Arthropoda</taxon>
        <taxon>Hexapoda</taxon>
        <taxon>Insecta</taxon>
        <taxon>Pterygota</taxon>
        <taxon>Neoptera</taxon>
        <taxon>Endopterygota</taxon>
        <taxon>Diptera</taxon>
        <taxon>Nematocera</taxon>
        <taxon>Chironomoidea</taxon>
        <taxon>Ceratopogonidae</taxon>
        <taxon>Ceratopogoninae</taxon>
        <taxon>Culicoides</taxon>
        <taxon>Monoculicoides</taxon>
    </lineage>
</organism>
<evidence type="ECO:0000256" key="1">
    <source>
        <dbReference type="SAM" id="MobiDB-lite"/>
    </source>
</evidence>
<reference evidence="2" key="1">
    <citation type="submission" date="2018-04" db="EMBL/GenBank/DDBJ databases">
        <authorList>
            <person name="Go L.Y."/>
            <person name="Mitchell J.A."/>
        </authorList>
    </citation>
    <scope>NUCLEOTIDE SEQUENCE</scope>
    <source>
        <tissue evidence="2">Whole organism</tissue>
    </source>
</reference>
<evidence type="ECO:0000313" key="3">
    <source>
        <dbReference type="EMBL" id="SSX20821.1"/>
    </source>
</evidence>
<feature type="region of interest" description="Disordered" evidence="1">
    <location>
        <begin position="127"/>
        <end position="169"/>
    </location>
</feature>
<feature type="region of interest" description="Disordered" evidence="1">
    <location>
        <begin position="181"/>
        <end position="231"/>
    </location>
</feature>
<gene>
    <name evidence="2" type="primary">CSON002690</name>
</gene>
<feature type="compositionally biased region" description="Polar residues" evidence="1">
    <location>
        <begin position="48"/>
        <end position="57"/>
    </location>
</feature>
<dbReference type="EMBL" id="UFQT01000144">
    <property type="protein sequence ID" value="SSX20821.1"/>
    <property type="molecule type" value="Genomic_DNA"/>
</dbReference>
<name>A0A336K7H5_CULSO</name>
<sequence>MYVGTPFMHLHTTIRYNTKVGKSIKLASTAISNLRTLGLAFKLQNSSPTTQIHPTTDYSEEDSCPSSPTESTSAMVETSSATSNIGPNSPPRAMSAETQNYLNTAMLLNTAQTCNYLGQRLSSLQNERVQMRQHGACSPSPPSPIMSTHHHQQQQHHQQQSPSGRTQAPTSLFTIDSILAPTSANNNKGSQSGISINNNNNNNNRSSESPGSTPPASANTSPIRPRLPMLHHPGLHLGHLAAAAASGFGSTSEFLGK</sequence>
<dbReference type="EMBL" id="UFQS01000144">
    <property type="protein sequence ID" value="SSX00441.1"/>
    <property type="molecule type" value="Genomic_DNA"/>
</dbReference>